<evidence type="ECO:0000256" key="3">
    <source>
        <dbReference type="ARBA" id="ARBA00023015"/>
    </source>
</evidence>
<evidence type="ECO:0000256" key="1">
    <source>
        <dbReference type="ARBA" id="ARBA00004123"/>
    </source>
</evidence>
<dbReference type="Pfam" id="PF04082">
    <property type="entry name" value="Fungal_trans"/>
    <property type="match status" value="1"/>
</dbReference>
<accession>A0A0B8MXH9</accession>
<keyword evidence="6" id="KW-0539">Nucleus</keyword>
<dbReference type="InterPro" id="IPR001138">
    <property type="entry name" value="Zn2Cys6_DnaBD"/>
</dbReference>
<reference evidence="10" key="1">
    <citation type="journal article" date="2015" name="Genome Announc.">
        <title>Draft genome sequence of Talaromyces cellulolyticus strain Y-94, a source of lignocellulosic biomass-degrading enzymes.</title>
        <authorList>
            <person name="Fujii T."/>
            <person name="Koike H."/>
            <person name="Sawayama S."/>
            <person name="Yano S."/>
            <person name="Inoue H."/>
        </authorList>
    </citation>
    <scope>NUCLEOTIDE SEQUENCE [LARGE SCALE GENOMIC DNA]</scope>
    <source>
        <strain evidence="10">Y-94</strain>
    </source>
</reference>
<dbReference type="Proteomes" id="UP000053095">
    <property type="component" value="Unassembled WGS sequence"/>
</dbReference>
<keyword evidence="5" id="KW-0804">Transcription</keyword>
<dbReference type="GO" id="GO:0000981">
    <property type="term" value="F:DNA-binding transcription factor activity, RNA polymerase II-specific"/>
    <property type="evidence" value="ECO:0007669"/>
    <property type="project" value="InterPro"/>
</dbReference>
<evidence type="ECO:0000259" key="8">
    <source>
        <dbReference type="PROSITE" id="PS50048"/>
    </source>
</evidence>
<evidence type="ECO:0000313" key="10">
    <source>
        <dbReference type="Proteomes" id="UP000053095"/>
    </source>
</evidence>
<dbReference type="GO" id="GO:0008270">
    <property type="term" value="F:zinc ion binding"/>
    <property type="evidence" value="ECO:0007669"/>
    <property type="project" value="InterPro"/>
</dbReference>
<evidence type="ECO:0000313" key="9">
    <source>
        <dbReference type="EMBL" id="GAM33462.1"/>
    </source>
</evidence>
<evidence type="ECO:0000256" key="4">
    <source>
        <dbReference type="ARBA" id="ARBA00023125"/>
    </source>
</evidence>
<feature type="domain" description="Zn(2)-C6 fungal-type" evidence="8">
    <location>
        <begin position="91"/>
        <end position="121"/>
    </location>
</feature>
<feature type="compositionally biased region" description="Basic and acidic residues" evidence="7">
    <location>
        <begin position="170"/>
        <end position="179"/>
    </location>
</feature>
<dbReference type="PROSITE" id="PS00463">
    <property type="entry name" value="ZN2_CY6_FUNGAL_1"/>
    <property type="match status" value="1"/>
</dbReference>
<dbReference type="EMBL" id="DF933800">
    <property type="protein sequence ID" value="GAM33462.1"/>
    <property type="molecule type" value="Genomic_DNA"/>
</dbReference>
<dbReference type="CDD" id="cd00067">
    <property type="entry name" value="GAL4"/>
    <property type="match status" value="1"/>
</dbReference>
<dbReference type="PANTHER" id="PTHR47338:SF20">
    <property type="entry name" value="ZN(II)2CYS6 TRANSCRIPTION FACTOR (EUROFUNG)"/>
    <property type="match status" value="1"/>
</dbReference>
<dbReference type="AlphaFoldDB" id="A0A0B8MXH9"/>
<evidence type="ECO:0000256" key="7">
    <source>
        <dbReference type="SAM" id="MobiDB-lite"/>
    </source>
</evidence>
<dbReference type="Pfam" id="PF00172">
    <property type="entry name" value="Zn_clus"/>
    <property type="match status" value="1"/>
</dbReference>
<dbReference type="PANTHER" id="PTHR47338">
    <property type="entry name" value="ZN(II)2CYS6 TRANSCRIPTION FACTOR (EUROFUNG)-RELATED"/>
    <property type="match status" value="1"/>
</dbReference>
<dbReference type="CDD" id="cd12148">
    <property type="entry name" value="fungal_TF_MHR"/>
    <property type="match status" value="1"/>
</dbReference>
<dbReference type="InterPro" id="IPR036864">
    <property type="entry name" value="Zn2-C6_fun-type_DNA-bd_sf"/>
</dbReference>
<keyword evidence="3" id="KW-0805">Transcription regulation</keyword>
<comment type="subcellular location">
    <subcellularLocation>
        <location evidence="1">Nucleus</location>
    </subcellularLocation>
</comment>
<keyword evidence="10" id="KW-1185">Reference proteome</keyword>
<feature type="compositionally biased region" description="Gly residues" evidence="7">
    <location>
        <begin position="153"/>
        <end position="164"/>
    </location>
</feature>
<protein>
    <recommendedName>
        <fullName evidence="8">Zn(2)-C6 fungal-type domain-containing protein</fullName>
    </recommendedName>
</protein>
<dbReference type="SUPFAM" id="SSF57701">
    <property type="entry name" value="Zn2/Cys6 DNA-binding domain"/>
    <property type="match status" value="1"/>
</dbReference>
<sequence length="708" mass="80433">MPRVQLAFRHGNTHSRLRKALVRNHLWHLGLLERETANGWAKEFEGKFKVEGGLLDSGVTFSRILRSRCILNRTEERKSDMGGSDPPISASCERCKQRKTRCDRRHPTCQRCERLGVSCEYAGRRKPGFPAGHRQLLEEKLRKLEEELQSLRDGGGGGGSGGAGTNSDTRAIDGLESPRDLPATRPPVDEVPGPTSQRTRQTHERQPPTDLVMSLTSLFFRHIHPWFPFLDIQRVCIAMSASDEPTLLHYALFGVSLPYSFDSRLDQKSSDSFWKYAKRQILLEVLEEPSFNSLEALTVLILDLSGMTTGPQVWGPLAIATTLLVKLRNGGAQVFRTSIAENDSNALSSVDRMYRQKLFWAIYMLDCYIYITTSRPSCLINEQVDSVFHTRQLIWRMPASDTVLTPHFVCGYQLQLLDVSRKLHMLHLEYASLRQDDDSILNWIDQFQKCSAELTAWVQCLPSCLQLNIGDDGTLTATALNFVPSVVMLHAYYHALVIHTHCLLSEPSYEALLSQPFDDTRAESQTRCVYSVNLLVEIASRWSAKNYDKLGWPVAWAVWIGARYMLVQEFHCRHIAPEKFSILLDCLRRMNPYWQISGKYWRLLKQAATELHGNLPNAHGEQGIVQLLADFRISTSDLEDQFRVDPILRYESTGENPGSMANDVLDPDAHQPLSDTNILYLADQTSDNWFHIPLFASSAYQQDYDVSL</sequence>
<evidence type="ECO:0000256" key="2">
    <source>
        <dbReference type="ARBA" id="ARBA00022723"/>
    </source>
</evidence>
<dbReference type="SMART" id="SM00066">
    <property type="entry name" value="GAL4"/>
    <property type="match status" value="1"/>
</dbReference>
<gene>
    <name evidence="9" type="ORF">TCE0_004f00366</name>
</gene>
<dbReference type="GO" id="GO:0006351">
    <property type="term" value="P:DNA-templated transcription"/>
    <property type="evidence" value="ECO:0007669"/>
    <property type="project" value="InterPro"/>
</dbReference>
<evidence type="ECO:0000256" key="5">
    <source>
        <dbReference type="ARBA" id="ARBA00023163"/>
    </source>
</evidence>
<proteinExistence type="predicted"/>
<dbReference type="Gene3D" id="4.10.240.10">
    <property type="entry name" value="Zn(2)-C6 fungal-type DNA-binding domain"/>
    <property type="match status" value="1"/>
</dbReference>
<keyword evidence="2" id="KW-0479">Metal-binding</keyword>
<feature type="region of interest" description="Disordered" evidence="7">
    <location>
        <begin position="150"/>
        <end position="207"/>
    </location>
</feature>
<dbReference type="InterPro" id="IPR050815">
    <property type="entry name" value="TF_fung"/>
</dbReference>
<organism evidence="9 10">
    <name type="scientific">Talaromyces pinophilus</name>
    <name type="common">Penicillium pinophilum</name>
    <dbReference type="NCBI Taxonomy" id="128442"/>
    <lineage>
        <taxon>Eukaryota</taxon>
        <taxon>Fungi</taxon>
        <taxon>Dikarya</taxon>
        <taxon>Ascomycota</taxon>
        <taxon>Pezizomycotina</taxon>
        <taxon>Eurotiomycetes</taxon>
        <taxon>Eurotiomycetidae</taxon>
        <taxon>Eurotiales</taxon>
        <taxon>Trichocomaceae</taxon>
        <taxon>Talaromyces</taxon>
        <taxon>Talaromyces sect. Talaromyces</taxon>
    </lineage>
</organism>
<dbReference type="GO" id="GO:0005634">
    <property type="term" value="C:nucleus"/>
    <property type="evidence" value="ECO:0007669"/>
    <property type="project" value="UniProtKB-SubCell"/>
</dbReference>
<name>A0A0B8MXH9_TALPI</name>
<dbReference type="PROSITE" id="PS50048">
    <property type="entry name" value="ZN2_CY6_FUNGAL_2"/>
    <property type="match status" value="1"/>
</dbReference>
<keyword evidence="4" id="KW-0238">DNA-binding</keyword>
<dbReference type="InterPro" id="IPR007219">
    <property type="entry name" value="XnlR_reg_dom"/>
</dbReference>
<dbReference type="GO" id="GO:0003677">
    <property type="term" value="F:DNA binding"/>
    <property type="evidence" value="ECO:0007669"/>
    <property type="project" value="UniProtKB-KW"/>
</dbReference>
<evidence type="ECO:0000256" key="6">
    <source>
        <dbReference type="ARBA" id="ARBA00023242"/>
    </source>
</evidence>